<feature type="region of interest" description="Disordered" evidence="1">
    <location>
        <begin position="77"/>
        <end position="103"/>
    </location>
</feature>
<dbReference type="EMBL" id="FWEU01000005">
    <property type="protein sequence ID" value="SLM25965.1"/>
    <property type="molecule type" value="Genomic_DNA"/>
</dbReference>
<evidence type="ECO:0000313" key="3">
    <source>
        <dbReference type="EMBL" id="SLM25965.1"/>
    </source>
</evidence>
<evidence type="ECO:0000256" key="2">
    <source>
        <dbReference type="SAM" id="SignalP"/>
    </source>
</evidence>
<dbReference type="AlphaFoldDB" id="A0A1W1H2X1"/>
<evidence type="ECO:0000256" key="1">
    <source>
        <dbReference type="SAM" id="MobiDB-lite"/>
    </source>
</evidence>
<organism evidence="3 4">
    <name type="scientific">Stenotrophomonas indicatrix</name>
    <dbReference type="NCBI Taxonomy" id="2045451"/>
    <lineage>
        <taxon>Bacteria</taxon>
        <taxon>Pseudomonadati</taxon>
        <taxon>Pseudomonadota</taxon>
        <taxon>Gammaproteobacteria</taxon>
        <taxon>Lysobacterales</taxon>
        <taxon>Lysobacteraceae</taxon>
        <taxon>Stenotrophomonas</taxon>
    </lineage>
</organism>
<feature type="region of interest" description="Disordered" evidence="1">
    <location>
        <begin position="128"/>
        <end position="149"/>
    </location>
</feature>
<evidence type="ECO:0000313" key="4">
    <source>
        <dbReference type="Proteomes" id="UP000191133"/>
    </source>
</evidence>
<keyword evidence="2" id="KW-0732">Signal</keyword>
<dbReference type="RefSeq" id="WP_080150398.1">
    <property type="nucleotide sequence ID" value="NZ_FWEU01000005.1"/>
</dbReference>
<protein>
    <recommendedName>
        <fullName evidence="5">DUF4864 domain-containing protein</fullName>
    </recommendedName>
</protein>
<name>A0A1W1H2X1_9GAMM</name>
<sequence>MKQLIHRTLLLSVGVACLASTSAWAAPQRVTYAVTNDELALHQPEARDVLTWVGRHVRPSFAPLGAGTVHVERSAFSSGAVSRMSDPSPPGKLPDSGYPGEQYKVENTLPDGTYQSWEFRWVEPSSGHGGGWEMTGYQFKRGNDPVEIQ</sequence>
<feature type="signal peptide" evidence="2">
    <location>
        <begin position="1"/>
        <end position="25"/>
    </location>
</feature>
<accession>A0A1W1H2X1</accession>
<reference evidence="4" key="1">
    <citation type="submission" date="2016-10" db="EMBL/GenBank/DDBJ databases">
        <authorList>
            <person name="Varghese N."/>
        </authorList>
    </citation>
    <scope>NUCLEOTIDE SEQUENCE [LARGE SCALE GENOMIC DNA]</scope>
    <source>
        <strain evidence="4">92MFCol6.1</strain>
    </source>
</reference>
<proteinExistence type="predicted"/>
<evidence type="ECO:0008006" key="5">
    <source>
        <dbReference type="Google" id="ProtNLM"/>
    </source>
</evidence>
<dbReference type="Proteomes" id="UP000191133">
    <property type="component" value="Unassembled WGS sequence"/>
</dbReference>
<feature type="chain" id="PRO_5012167322" description="DUF4864 domain-containing protein" evidence="2">
    <location>
        <begin position="26"/>
        <end position="149"/>
    </location>
</feature>
<gene>
    <name evidence="3" type="ORF">SAMN04488690_3721</name>
</gene>